<evidence type="ECO:0000256" key="5">
    <source>
        <dbReference type="PIRNR" id="PIRNR038994"/>
    </source>
</evidence>
<evidence type="ECO:0000256" key="1">
    <source>
        <dbReference type="ARBA" id="ARBA00010716"/>
    </source>
</evidence>
<evidence type="ECO:0000256" key="3">
    <source>
        <dbReference type="ARBA" id="ARBA00022801"/>
    </source>
</evidence>
<dbReference type="STRING" id="216938.SHELI_v1c06070"/>
<dbReference type="GO" id="GO:0046872">
    <property type="term" value="F:metal ion binding"/>
    <property type="evidence" value="ECO:0007669"/>
    <property type="project" value="UniProtKB-KW"/>
</dbReference>
<dbReference type="PIRSF" id="PIRSF038994">
    <property type="entry name" value="NagA"/>
    <property type="match status" value="1"/>
</dbReference>
<accession>A0A1B3SKT1</accession>
<keyword evidence="11" id="KW-1185">Reference proteome</keyword>
<feature type="active site" description="Proton donor/acceptor" evidence="6">
    <location>
        <position position="270"/>
    </location>
</feature>
<dbReference type="InterPro" id="IPR006680">
    <property type="entry name" value="Amidohydro-rel"/>
</dbReference>
<dbReference type="OrthoDB" id="9776488at2"/>
<protein>
    <submittedName>
        <fullName evidence="10">N-acetylglucosamine-6-phosphate deacetylase</fullName>
    </submittedName>
</protein>
<feature type="binding site" evidence="7">
    <location>
        <begin position="304"/>
        <end position="306"/>
    </location>
    <ligand>
        <name>substrate</name>
    </ligand>
</feature>
<dbReference type="SUPFAM" id="SSF51338">
    <property type="entry name" value="Composite domain of metallo-dependent hydrolases"/>
    <property type="match status" value="1"/>
</dbReference>
<dbReference type="SUPFAM" id="SSF51556">
    <property type="entry name" value="Metallo-dependent hydrolases"/>
    <property type="match status" value="1"/>
</dbReference>
<feature type="binding site" evidence="7">
    <location>
        <position position="137"/>
    </location>
    <ligand>
        <name>substrate</name>
    </ligand>
</feature>
<organism evidence="10 11">
    <name type="scientific">Spiroplasma helicoides</name>
    <dbReference type="NCBI Taxonomy" id="216938"/>
    <lineage>
        <taxon>Bacteria</taxon>
        <taxon>Bacillati</taxon>
        <taxon>Mycoplasmatota</taxon>
        <taxon>Mollicutes</taxon>
        <taxon>Entomoplasmatales</taxon>
        <taxon>Spiroplasmataceae</taxon>
        <taxon>Spiroplasma</taxon>
    </lineage>
</organism>
<proteinExistence type="inferred from homology"/>
<dbReference type="InterPro" id="IPR011059">
    <property type="entry name" value="Metal-dep_hydrolase_composite"/>
</dbReference>
<dbReference type="PANTHER" id="PTHR11113:SF14">
    <property type="entry name" value="N-ACETYLGLUCOSAMINE-6-PHOSPHATE DEACETYLASE"/>
    <property type="match status" value="1"/>
</dbReference>
<evidence type="ECO:0000313" key="10">
    <source>
        <dbReference type="EMBL" id="AOG60558.1"/>
    </source>
</evidence>
<dbReference type="NCBIfam" id="TIGR00221">
    <property type="entry name" value="nagA"/>
    <property type="match status" value="1"/>
</dbReference>
<evidence type="ECO:0000256" key="6">
    <source>
        <dbReference type="PIRSR" id="PIRSR038994-1"/>
    </source>
</evidence>
<comment type="similarity">
    <text evidence="1 5">Belongs to the metallo-dependent hydrolases superfamily. NagA family.</text>
</comment>
<dbReference type="InterPro" id="IPR032466">
    <property type="entry name" value="Metal_Hydrolase"/>
</dbReference>
<feature type="binding site" evidence="8">
    <location>
        <position position="126"/>
    </location>
    <ligand>
        <name>Zn(2+)</name>
        <dbReference type="ChEBI" id="CHEBI:29105"/>
    </ligand>
</feature>
<keyword evidence="2 8" id="KW-0479">Metal-binding</keyword>
<feature type="binding site" evidence="8">
    <location>
        <position position="191"/>
    </location>
    <ligand>
        <name>Zn(2+)</name>
        <dbReference type="ChEBI" id="CHEBI:29105"/>
    </ligand>
</feature>
<dbReference type="RefSeq" id="WP_069116587.1">
    <property type="nucleotide sequence ID" value="NZ_CP017015.1"/>
</dbReference>
<evidence type="ECO:0000256" key="7">
    <source>
        <dbReference type="PIRSR" id="PIRSR038994-2"/>
    </source>
</evidence>
<feature type="binding site" evidence="7">
    <location>
        <position position="223"/>
    </location>
    <ligand>
        <name>substrate</name>
    </ligand>
</feature>
<dbReference type="CDD" id="cd00854">
    <property type="entry name" value="NagA"/>
    <property type="match status" value="1"/>
</dbReference>
<feature type="binding site" evidence="7">
    <location>
        <position position="247"/>
    </location>
    <ligand>
        <name>substrate</name>
    </ligand>
</feature>
<gene>
    <name evidence="10" type="primary">nagA</name>
    <name evidence="10" type="ORF">SHELI_v1c06070</name>
</gene>
<dbReference type="Proteomes" id="UP000094378">
    <property type="component" value="Chromosome"/>
</dbReference>
<dbReference type="Pfam" id="PF01979">
    <property type="entry name" value="Amidohydro_1"/>
    <property type="match status" value="1"/>
</dbReference>
<dbReference type="EMBL" id="CP017015">
    <property type="protein sequence ID" value="AOG60558.1"/>
    <property type="molecule type" value="Genomic_DNA"/>
</dbReference>
<feature type="domain" description="Amidohydrolase-related" evidence="9">
    <location>
        <begin position="47"/>
        <end position="378"/>
    </location>
</feature>
<sequence>MILKNAKIILEKETIENGWLEVENSKIKSINSGLTEKEGIDLEGNCLLPGFIDCHLHGGYGVDFESGTTEAYYKLSKLLPQEGITSYIQGSVTNSMENNKKYMKAFSVFMNNWNNDGAKCLGIHMEGPFISPEKKGAHELALLENPNIEKMKELMELSGNNIAIVTYAPDLQDGSFTQFLLNNNILPSAGHTNMTFDQFVKDYKIGIRHITHLYNGMSEINHRRPGLAASGLYYNDVLCELITDGIHLHPDILRFTYEIKGYQGICIITDAMNAKGLADGEYKLGNLEVIKEGMKVYLKNDGNLAGAGATYDHNVKTMMQEIPNLSLNKLIYMTSINIAKQLNIFDKTGSIEVGKLADLTVLDANLNVQKTVVNGKIVYEK</sequence>
<evidence type="ECO:0000256" key="2">
    <source>
        <dbReference type="ARBA" id="ARBA00022723"/>
    </source>
</evidence>
<keyword evidence="3 5" id="KW-0378">Hydrolase</keyword>
<name>A0A1B3SKT1_9MOLU</name>
<dbReference type="Gene3D" id="3.20.20.140">
    <property type="entry name" value="Metal-dependent hydrolases"/>
    <property type="match status" value="1"/>
</dbReference>
<dbReference type="GO" id="GO:0008448">
    <property type="term" value="F:N-acetylglucosamine-6-phosphate deacetylase activity"/>
    <property type="evidence" value="ECO:0007669"/>
    <property type="project" value="InterPro"/>
</dbReference>
<dbReference type="InterPro" id="IPR003764">
    <property type="entry name" value="GlcNAc_6-P_deAcase"/>
</dbReference>
<keyword evidence="4 5" id="KW-0119">Carbohydrate metabolism</keyword>
<feature type="binding site" evidence="8">
    <location>
        <position position="212"/>
    </location>
    <ligand>
        <name>Zn(2+)</name>
        <dbReference type="ChEBI" id="CHEBI:29105"/>
    </ligand>
</feature>
<reference evidence="10 11" key="1">
    <citation type="submission" date="2016-08" db="EMBL/GenBank/DDBJ databases">
        <title>Complete genome sequence of Spiroplasma helicoides TABS-2 (DSM 22551).</title>
        <authorList>
            <person name="Shen W.-Y."/>
            <person name="Lo W.-S."/>
            <person name="Lai Y.-C."/>
            <person name="Kuo C.-H."/>
        </authorList>
    </citation>
    <scope>NUCLEOTIDE SEQUENCE [LARGE SCALE GENOMIC DNA]</scope>
    <source>
        <strain evidence="10 11">TABS-2</strain>
    </source>
</reference>
<dbReference type="KEGG" id="shj:SHELI_v1c06070"/>
<dbReference type="Gene3D" id="2.30.40.10">
    <property type="entry name" value="Urease, subunit C, domain 1"/>
    <property type="match status" value="1"/>
</dbReference>
<dbReference type="PANTHER" id="PTHR11113">
    <property type="entry name" value="N-ACETYLGLUCOSAMINE-6-PHOSPHATE DEACETYLASE"/>
    <property type="match status" value="1"/>
</dbReference>
<dbReference type="PATRIC" id="fig|216938.3.peg.619"/>
<evidence type="ECO:0000259" key="9">
    <source>
        <dbReference type="Pfam" id="PF01979"/>
    </source>
</evidence>
<comment type="cofactor">
    <cofactor evidence="8">
        <name>a divalent metal cation</name>
        <dbReference type="ChEBI" id="CHEBI:60240"/>
    </cofactor>
    <text evidence="8">Binds 1 divalent metal cation per subunit.</text>
</comment>
<evidence type="ECO:0000313" key="11">
    <source>
        <dbReference type="Proteomes" id="UP000094378"/>
    </source>
</evidence>
<evidence type="ECO:0000256" key="4">
    <source>
        <dbReference type="ARBA" id="ARBA00023277"/>
    </source>
</evidence>
<evidence type="ECO:0000256" key="8">
    <source>
        <dbReference type="PIRSR" id="PIRSR038994-3"/>
    </source>
</evidence>
<feature type="binding site" evidence="7">
    <location>
        <begin position="215"/>
        <end position="216"/>
    </location>
    <ligand>
        <name>substrate</name>
    </ligand>
</feature>
<dbReference type="AlphaFoldDB" id="A0A1B3SKT1"/>
<dbReference type="GO" id="GO:0006046">
    <property type="term" value="P:N-acetylglucosamine catabolic process"/>
    <property type="evidence" value="ECO:0007669"/>
    <property type="project" value="TreeGrafter"/>
</dbReference>